<dbReference type="Pfam" id="PF00459">
    <property type="entry name" value="Inositol_P"/>
    <property type="match status" value="1"/>
</dbReference>
<dbReference type="PANTHER" id="PTHR20854">
    <property type="entry name" value="INOSITOL MONOPHOSPHATASE"/>
    <property type="match status" value="1"/>
</dbReference>
<dbReference type="PRINTS" id="PR00377">
    <property type="entry name" value="IMPHPHTASES"/>
</dbReference>
<dbReference type="FunFam" id="3.30.540.10:FF:000003">
    <property type="entry name" value="Inositol-1-monophosphatase"/>
    <property type="match status" value="1"/>
</dbReference>
<evidence type="ECO:0000256" key="5">
    <source>
        <dbReference type="ARBA" id="ARBA00022723"/>
    </source>
</evidence>
<dbReference type="EMBL" id="CAFBLZ010000063">
    <property type="protein sequence ID" value="CAB4886469.1"/>
    <property type="molecule type" value="Genomic_DNA"/>
</dbReference>
<organism evidence="8">
    <name type="scientific">freshwater metagenome</name>
    <dbReference type="NCBI Taxonomy" id="449393"/>
    <lineage>
        <taxon>unclassified sequences</taxon>
        <taxon>metagenomes</taxon>
        <taxon>ecological metagenomes</taxon>
    </lineage>
</organism>
<dbReference type="GO" id="GO:0006020">
    <property type="term" value="P:inositol metabolic process"/>
    <property type="evidence" value="ECO:0007669"/>
    <property type="project" value="TreeGrafter"/>
</dbReference>
<keyword evidence="7" id="KW-0460">Magnesium</keyword>
<dbReference type="PROSITE" id="PS00629">
    <property type="entry name" value="IMP_1"/>
    <property type="match status" value="1"/>
</dbReference>
<dbReference type="InterPro" id="IPR000760">
    <property type="entry name" value="Inositol_monophosphatase-like"/>
</dbReference>
<dbReference type="Gene3D" id="3.40.190.80">
    <property type="match status" value="1"/>
</dbReference>
<dbReference type="GO" id="GO:0008934">
    <property type="term" value="F:inositol monophosphate 1-phosphatase activity"/>
    <property type="evidence" value="ECO:0007669"/>
    <property type="project" value="InterPro"/>
</dbReference>
<sequence length="257" mass="27768">MTAINTAELLELAIRIGKETGAMLMDRPAELEVNTKSTAIDVVTQMDIRAEAFIVNQILAARPDDGIVGEEGADRAGTSGITWVIDPIDGTVNYLYDLPGWNISIGAKDEQGQLIGVVTAPTINSTWWAVRGEGAFLNGRQIQANEPIAFDRALIATGFQYDVAHREIQIKNVSQMLPVIRDIRRNGAAAVDICHVAMGALDAYYEHGLKEWDWAAAGLIAKEAGARFGLYGQAPYMMTLVAGATLYGELETFLGLA</sequence>
<comment type="similarity">
    <text evidence="3">Belongs to the inositol monophosphatase superfamily.</text>
</comment>
<evidence type="ECO:0000313" key="8">
    <source>
        <dbReference type="EMBL" id="CAB4886469.1"/>
    </source>
</evidence>
<dbReference type="Gene3D" id="3.30.540.10">
    <property type="entry name" value="Fructose-1,6-Bisphosphatase, subunit A, domain 1"/>
    <property type="match status" value="1"/>
</dbReference>
<dbReference type="PROSITE" id="PS00630">
    <property type="entry name" value="IMP_2"/>
    <property type="match status" value="1"/>
</dbReference>
<evidence type="ECO:0000256" key="2">
    <source>
        <dbReference type="ARBA" id="ARBA00001946"/>
    </source>
</evidence>
<evidence type="ECO:0000256" key="4">
    <source>
        <dbReference type="ARBA" id="ARBA00013106"/>
    </source>
</evidence>
<comment type="cofactor">
    <cofactor evidence="2">
        <name>Mg(2+)</name>
        <dbReference type="ChEBI" id="CHEBI:18420"/>
    </cofactor>
</comment>
<evidence type="ECO:0000256" key="6">
    <source>
        <dbReference type="ARBA" id="ARBA00022801"/>
    </source>
</evidence>
<dbReference type="PANTHER" id="PTHR20854:SF4">
    <property type="entry name" value="INOSITOL-1-MONOPHOSPHATASE-RELATED"/>
    <property type="match status" value="1"/>
</dbReference>
<dbReference type="GO" id="GO:0046854">
    <property type="term" value="P:phosphatidylinositol phosphate biosynthetic process"/>
    <property type="evidence" value="ECO:0007669"/>
    <property type="project" value="InterPro"/>
</dbReference>
<dbReference type="InterPro" id="IPR033942">
    <property type="entry name" value="IMPase"/>
</dbReference>
<dbReference type="EC" id="3.1.3.25" evidence="4"/>
<keyword evidence="6" id="KW-0378">Hydrolase</keyword>
<dbReference type="InterPro" id="IPR020583">
    <property type="entry name" value="Inositol_monoP_metal-BS"/>
</dbReference>
<dbReference type="CDD" id="cd01639">
    <property type="entry name" value="IMPase"/>
    <property type="match status" value="1"/>
</dbReference>
<proteinExistence type="inferred from homology"/>
<dbReference type="GO" id="GO:0007165">
    <property type="term" value="P:signal transduction"/>
    <property type="evidence" value="ECO:0007669"/>
    <property type="project" value="TreeGrafter"/>
</dbReference>
<evidence type="ECO:0000256" key="1">
    <source>
        <dbReference type="ARBA" id="ARBA00001033"/>
    </source>
</evidence>
<dbReference type="InterPro" id="IPR020550">
    <property type="entry name" value="Inositol_monophosphatase_CS"/>
</dbReference>
<name>A0A6J7F2L4_9ZZZZ</name>
<dbReference type="AlphaFoldDB" id="A0A6J7F2L4"/>
<keyword evidence="5" id="KW-0479">Metal-binding</keyword>
<gene>
    <name evidence="8" type="ORF">UFOPK3482_00797</name>
</gene>
<dbReference type="SUPFAM" id="SSF56655">
    <property type="entry name" value="Carbohydrate phosphatase"/>
    <property type="match status" value="1"/>
</dbReference>
<evidence type="ECO:0000256" key="3">
    <source>
        <dbReference type="ARBA" id="ARBA00009759"/>
    </source>
</evidence>
<reference evidence="8" key="1">
    <citation type="submission" date="2020-05" db="EMBL/GenBank/DDBJ databases">
        <authorList>
            <person name="Chiriac C."/>
            <person name="Salcher M."/>
            <person name="Ghai R."/>
            <person name="Kavagutti S V."/>
        </authorList>
    </citation>
    <scope>NUCLEOTIDE SEQUENCE</scope>
</reference>
<accession>A0A6J7F2L4</accession>
<dbReference type="GO" id="GO:0046872">
    <property type="term" value="F:metal ion binding"/>
    <property type="evidence" value="ECO:0007669"/>
    <property type="project" value="UniProtKB-KW"/>
</dbReference>
<comment type="catalytic activity">
    <reaction evidence="1">
        <text>a myo-inositol phosphate + H2O = myo-inositol + phosphate</text>
        <dbReference type="Rhea" id="RHEA:24056"/>
        <dbReference type="ChEBI" id="CHEBI:15377"/>
        <dbReference type="ChEBI" id="CHEBI:17268"/>
        <dbReference type="ChEBI" id="CHEBI:43474"/>
        <dbReference type="ChEBI" id="CHEBI:84139"/>
        <dbReference type="EC" id="3.1.3.25"/>
    </reaction>
</comment>
<protein>
    <recommendedName>
        <fullName evidence="4">inositol-phosphate phosphatase</fullName>
        <ecNumber evidence="4">3.1.3.25</ecNumber>
    </recommendedName>
</protein>
<evidence type="ECO:0000256" key="7">
    <source>
        <dbReference type="ARBA" id="ARBA00022842"/>
    </source>
</evidence>